<evidence type="ECO:0000259" key="4">
    <source>
        <dbReference type="PROSITE" id="PS50102"/>
    </source>
</evidence>
<evidence type="ECO:0000256" key="3">
    <source>
        <dbReference type="SAM" id="MobiDB-lite"/>
    </source>
</evidence>
<organism evidence="5 6">
    <name type="scientific">Schistosoma mekongi</name>
    <name type="common">Parasitic worm</name>
    <dbReference type="NCBI Taxonomy" id="38744"/>
    <lineage>
        <taxon>Eukaryota</taxon>
        <taxon>Metazoa</taxon>
        <taxon>Spiralia</taxon>
        <taxon>Lophotrochozoa</taxon>
        <taxon>Platyhelminthes</taxon>
        <taxon>Trematoda</taxon>
        <taxon>Digenea</taxon>
        <taxon>Strigeidida</taxon>
        <taxon>Schistosomatoidea</taxon>
        <taxon>Schistosomatidae</taxon>
        <taxon>Schistosoma</taxon>
    </lineage>
</organism>
<evidence type="ECO:0000313" key="6">
    <source>
        <dbReference type="Proteomes" id="UP001292079"/>
    </source>
</evidence>
<comment type="caution">
    <text evidence="5">The sequence shown here is derived from an EMBL/GenBank/DDBJ whole genome shotgun (WGS) entry which is preliminary data.</text>
</comment>
<feature type="compositionally biased region" description="Basic and acidic residues" evidence="3">
    <location>
        <begin position="452"/>
        <end position="472"/>
    </location>
</feature>
<dbReference type="GO" id="GO:0005634">
    <property type="term" value="C:nucleus"/>
    <property type="evidence" value="ECO:0007669"/>
    <property type="project" value="TreeGrafter"/>
</dbReference>
<feature type="region of interest" description="Disordered" evidence="3">
    <location>
        <begin position="1"/>
        <end position="43"/>
    </location>
</feature>
<dbReference type="PANTHER" id="PTHR23003">
    <property type="entry name" value="RNA RECOGNITION MOTIF RRM DOMAIN CONTAINING PROTEIN"/>
    <property type="match status" value="1"/>
</dbReference>
<dbReference type="Proteomes" id="UP001292079">
    <property type="component" value="Unassembled WGS sequence"/>
</dbReference>
<evidence type="ECO:0000256" key="1">
    <source>
        <dbReference type="ARBA" id="ARBA00022884"/>
    </source>
</evidence>
<keyword evidence="6" id="KW-1185">Reference proteome</keyword>
<proteinExistence type="predicted"/>
<dbReference type="Pfam" id="PF00076">
    <property type="entry name" value="RRM_1"/>
    <property type="match status" value="3"/>
</dbReference>
<accession>A0AAE2D1J7</accession>
<dbReference type="SMART" id="SM00360">
    <property type="entry name" value="RRM"/>
    <property type="match status" value="3"/>
</dbReference>
<name>A0AAE2D1J7_SCHME</name>
<feature type="domain" description="RRM" evidence="4">
    <location>
        <begin position="518"/>
        <end position="593"/>
    </location>
</feature>
<dbReference type="AlphaFoldDB" id="A0AAE2D1J7"/>
<feature type="compositionally biased region" description="Polar residues" evidence="3">
    <location>
        <begin position="412"/>
        <end position="424"/>
    </location>
</feature>
<dbReference type="GO" id="GO:0003729">
    <property type="term" value="F:mRNA binding"/>
    <property type="evidence" value="ECO:0007669"/>
    <property type="project" value="TreeGrafter"/>
</dbReference>
<dbReference type="Gene3D" id="3.30.70.330">
    <property type="match status" value="3"/>
</dbReference>
<dbReference type="InterPro" id="IPR012677">
    <property type="entry name" value="Nucleotide-bd_a/b_plait_sf"/>
</dbReference>
<feature type="region of interest" description="Disordered" evidence="3">
    <location>
        <begin position="412"/>
        <end position="512"/>
    </location>
</feature>
<dbReference type="InterPro" id="IPR000504">
    <property type="entry name" value="RRM_dom"/>
</dbReference>
<dbReference type="EMBL" id="JALJAT010000008">
    <property type="protein sequence ID" value="KAK4467754.1"/>
    <property type="molecule type" value="Genomic_DNA"/>
</dbReference>
<dbReference type="GO" id="GO:0005737">
    <property type="term" value="C:cytoplasm"/>
    <property type="evidence" value="ECO:0007669"/>
    <property type="project" value="TreeGrafter"/>
</dbReference>
<reference evidence="5" key="2">
    <citation type="journal article" date="2023" name="Infect Dis Poverty">
        <title>Chromosome-scale genome of the human blood fluke Schistosoma mekongi and its implications for public health.</title>
        <authorList>
            <person name="Zhou M."/>
            <person name="Xu L."/>
            <person name="Xu D."/>
            <person name="Chen W."/>
            <person name="Khan J."/>
            <person name="Hu Y."/>
            <person name="Huang H."/>
            <person name="Wei H."/>
            <person name="Zhang Y."/>
            <person name="Chusongsang P."/>
            <person name="Tanasarnprasert K."/>
            <person name="Hu X."/>
            <person name="Limpanont Y."/>
            <person name="Lv Z."/>
        </authorList>
    </citation>
    <scope>NUCLEOTIDE SEQUENCE</scope>
    <source>
        <strain evidence="5">LV_2022a</strain>
    </source>
</reference>
<dbReference type="PANTHER" id="PTHR23003:SF3">
    <property type="entry name" value="FI21236P1-RELATED"/>
    <property type="match status" value="1"/>
</dbReference>
<dbReference type="GO" id="GO:1990904">
    <property type="term" value="C:ribonucleoprotein complex"/>
    <property type="evidence" value="ECO:0007669"/>
    <property type="project" value="TreeGrafter"/>
</dbReference>
<reference evidence="5" key="1">
    <citation type="submission" date="2022-04" db="EMBL/GenBank/DDBJ databases">
        <authorList>
            <person name="Xu L."/>
            <person name="Lv Z."/>
        </authorList>
    </citation>
    <scope>NUCLEOTIDE SEQUENCE</scope>
    <source>
        <strain evidence="5">LV_2022a</strain>
    </source>
</reference>
<protein>
    <recommendedName>
        <fullName evidence="4">RRM domain-containing protein</fullName>
    </recommendedName>
</protein>
<sequence length="593" mass="64733">MSTVSGERLVDKFQRSKNRSHDDQSSTRHRSPIDRGSRSRSPRRIRVTSKRIVIANIPYDLNWQKVKELFREQIGFTGFLQLFKVNGRPNGMGLMEFKTLEGAQKAIETMHRFEIGDRKLVVREETARDAARIASMEIDGSLPSDSNPSDSTNTVSSGPIYTPQVLSQMGIEGPVTDSVYVSNLDYSVTWRKLKDVFKLAGKVTSSVIKTDAEGNSRGVGILKFSHPYEAVQAVSMFNNQILKDRPMRVKIDRQGTPASSNILYPPQKTSSSGILGSTCPMIPSSPIITGQQQSSNIIAALITLLGLKTNIDSNPQSGVLEILRNLASNTSLSGGLNALTPTGSSNNSLNFIGQPLSTMSDVSSNSGVNRSFSSQLSHDGLQQLVSAAVAGGMSQSQINSVLSTLGLLQNSHSDQSGHLNTSNIVGRRSGGVAGDRSVDRSHFNNGYVGRSTKYEDSGSYRLDSRSNNEDSHNINSSLMKSTESPDIPSRGSYYRSSGGGRSENGSQYNNDNRHQIPAKLVVKNLPFSFDSHDVKSIFREVGELCSCNLVTDSQGRSQGIAFITYTNVDNIYRAIDAFNGKMFEGRRLRVHAE</sequence>
<dbReference type="SUPFAM" id="SSF54928">
    <property type="entry name" value="RNA-binding domain, RBD"/>
    <property type="match status" value="3"/>
</dbReference>
<gene>
    <name evidence="5" type="ORF">MN116_008684</name>
</gene>
<dbReference type="PROSITE" id="PS50102">
    <property type="entry name" value="RRM"/>
    <property type="match status" value="3"/>
</dbReference>
<feature type="compositionally biased region" description="Polar residues" evidence="3">
    <location>
        <begin position="143"/>
        <end position="158"/>
    </location>
</feature>
<feature type="domain" description="RRM" evidence="4">
    <location>
        <begin position="177"/>
        <end position="254"/>
    </location>
</feature>
<feature type="compositionally biased region" description="Polar residues" evidence="3">
    <location>
        <begin position="473"/>
        <end position="484"/>
    </location>
</feature>
<dbReference type="CDD" id="cd12386">
    <property type="entry name" value="RRM2_hnRNPM_like"/>
    <property type="match status" value="1"/>
</dbReference>
<keyword evidence="1 2" id="KW-0694">RNA-binding</keyword>
<dbReference type="InterPro" id="IPR035979">
    <property type="entry name" value="RBD_domain_sf"/>
</dbReference>
<feature type="region of interest" description="Disordered" evidence="3">
    <location>
        <begin position="137"/>
        <end position="158"/>
    </location>
</feature>
<evidence type="ECO:0000313" key="5">
    <source>
        <dbReference type="EMBL" id="KAK4467754.1"/>
    </source>
</evidence>
<dbReference type="CDD" id="cd00590">
    <property type="entry name" value="RRM_SF"/>
    <property type="match status" value="1"/>
</dbReference>
<feature type="domain" description="RRM" evidence="4">
    <location>
        <begin position="50"/>
        <end position="127"/>
    </location>
</feature>
<dbReference type="InterPro" id="IPR050374">
    <property type="entry name" value="RRT5_SRSF_SR"/>
</dbReference>
<feature type="compositionally biased region" description="Basic and acidic residues" evidence="3">
    <location>
        <begin position="8"/>
        <end position="37"/>
    </location>
</feature>
<evidence type="ECO:0000256" key="2">
    <source>
        <dbReference type="PROSITE-ProRule" id="PRU00176"/>
    </source>
</evidence>